<evidence type="ECO:0000256" key="2">
    <source>
        <dbReference type="ARBA" id="ARBA00023015"/>
    </source>
</evidence>
<evidence type="ECO:0000256" key="4">
    <source>
        <dbReference type="ARBA" id="ARBA00023163"/>
    </source>
</evidence>
<dbReference type="InterPro" id="IPR011598">
    <property type="entry name" value="bHLH_dom"/>
</dbReference>
<accession>A0AA39RGP2</accession>
<dbReference type="Proteomes" id="UP001168877">
    <property type="component" value="Unassembled WGS sequence"/>
</dbReference>
<dbReference type="PROSITE" id="PS50888">
    <property type="entry name" value="BHLH"/>
    <property type="match status" value="1"/>
</dbReference>
<keyword evidence="2" id="KW-0805">Transcription regulation</keyword>
<sequence>MSSRAVFSLRSKKKKNSGLDLEFGFRPKKVKIKKERSLCVKKKRIYIEFNRANLSGNMSLLYSSNFNYPEGNLRKNQEIFMDSSQHYHHRQHHQQQQQQQLLQQLQQNTQQQQQQQNNSGLMRYRSAPGSFFESLVNGSSSGTGDQEDYRYFRSSSPEIDTLLAKYGDSGSSDHDHMQEEFGEKSIMKQEEVVETNGSSQMMYQTLQVQGPGNNNSNNTNNTMDISFGVAANSMVLEKYSLQAKMATGNGSNLIRQNSSPAGLFSNLGVDNGFAVMRAGNNSTTNGAAGPSTSSSRLHNHINFSSGQPSRLMPQIAEIGNQNTGTRNPEKGLGGSNRQYNMSNCFNSDSWDDIPFNGLKGARENDGNNMCFDLNSMDISQNGRSSGGSRSNGLTHQLSLPKTSSEIAAVEKFLHFQGSIPCKIRAKRGCATHPRSIAERVRRTRISERMRKLQDLFPNMDKQTNTADMLDLAVEYIKDLQKQVKTLTDKKAKCIC</sequence>
<name>A0AA39RGP2_ACESA</name>
<dbReference type="Pfam" id="PF00010">
    <property type="entry name" value="HLH"/>
    <property type="match status" value="1"/>
</dbReference>
<dbReference type="EMBL" id="JAUESC010000387">
    <property type="protein sequence ID" value="KAK0573710.1"/>
    <property type="molecule type" value="Genomic_DNA"/>
</dbReference>
<organism evidence="8 9">
    <name type="scientific">Acer saccharum</name>
    <name type="common">Sugar maple</name>
    <dbReference type="NCBI Taxonomy" id="4024"/>
    <lineage>
        <taxon>Eukaryota</taxon>
        <taxon>Viridiplantae</taxon>
        <taxon>Streptophyta</taxon>
        <taxon>Embryophyta</taxon>
        <taxon>Tracheophyta</taxon>
        <taxon>Spermatophyta</taxon>
        <taxon>Magnoliopsida</taxon>
        <taxon>eudicotyledons</taxon>
        <taxon>Gunneridae</taxon>
        <taxon>Pentapetalae</taxon>
        <taxon>rosids</taxon>
        <taxon>malvids</taxon>
        <taxon>Sapindales</taxon>
        <taxon>Sapindaceae</taxon>
        <taxon>Hippocastanoideae</taxon>
        <taxon>Acereae</taxon>
        <taxon>Acer</taxon>
    </lineage>
</organism>
<feature type="domain" description="BHLH" evidence="7">
    <location>
        <begin position="429"/>
        <end position="479"/>
    </location>
</feature>
<feature type="region of interest" description="Disordered" evidence="6">
    <location>
        <begin position="84"/>
        <end position="124"/>
    </location>
</feature>
<reference evidence="8" key="1">
    <citation type="journal article" date="2022" name="Plant J.">
        <title>Strategies of tolerance reflected in two North American maple genomes.</title>
        <authorList>
            <person name="McEvoy S.L."/>
            <person name="Sezen U.U."/>
            <person name="Trouern-Trend A."/>
            <person name="McMahon S.M."/>
            <person name="Schaberg P.G."/>
            <person name="Yang J."/>
            <person name="Wegrzyn J.L."/>
            <person name="Swenson N.G."/>
        </authorList>
    </citation>
    <scope>NUCLEOTIDE SEQUENCE</scope>
    <source>
        <strain evidence="8">NS2018</strain>
    </source>
</reference>
<dbReference type="AlphaFoldDB" id="A0AA39RGP2"/>
<evidence type="ECO:0000256" key="3">
    <source>
        <dbReference type="ARBA" id="ARBA00023125"/>
    </source>
</evidence>
<evidence type="ECO:0000256" key="6">
    <source>
        <dbReference type="SAM" id="MobiDB-lite"/>
    </source>
</evidence>
<dbReference type="InterPro" id="IPR045843">
    <property type="entry name" value="IND-like"/>
</dbReference>
<proteinExistence type="predicted"/>
<gene>
    <name evidence="8" type="ORF">LWI29_012334</name>
</gene>
<keyword evidence="3" id="KW-0238">DNA-binding</keyword>
<dbReference type="SMART" id="SM00353">
    <property type="entry name" value="HLH"/>
    <property type="match status" value="1"/>
</dbReference>
<evidence type="ECO:0000313" key="9">
    <source>
        <dbReference type="Proteomes" id="UP001168877"/>
    </source>
</evidence>
<dbReference type="Gene3D" id="4.10.280.10">
    <property type="entry name" value="Helix-loop-helix DNA-binding domain"/>
    <property type="match status" value="1"/>
</dbReference>
<comment type="subcellular location">
    <subcellularLocation>
        <location evidence="1">Nucleus</location>
    </subcellularLocation>
</comment>
<dbReference type="InterPro" id="IPR036638">
    <property type="entry name" value="HLH_DNA-bd_sf"/>
</dbReference>
<dbReference type="PANTHER" id="PTHR16223">
    <property type="entry name" value="TRANSCRIPTION FACTOR BHLH83-RELATED"/>
    <property type="match status" value="1"/>
</dbReference>
<evidence type="ECO:0000256" key="5">
    <source>
        <dbReference type="ARBA" id="ARBA00023242"/>
    </source>
</evidence>
<dbReference type="GO" id="GO:0000981">
    <property type="term" value="F:DNA-binding transcription factor activity, RNA polymerase II-specific"/>
    <property type="evidence" value="ECO:0007669"/>
    <property type="project" value="TreeGrafter"/>
</dbReference>
<keyword evidence="4" id="KW-0804">Transcription</keyword>
<dbReference type="GO" id="GO:0046983">
    <property type="term" value="F:protein dimerization activity"/>
    <property type="evidence" value="ECO:0007669"/>
    <property type="project" value="InterPro"/>
</dbReference>
<comment type="caution">
    <text evidence="8">The sequence shown here is derived from an EMBL/GenBank/DDBJ whole genome shotgun (WGS) entry which is preliminary data.</text>
</comment>
<evidence type="ECO:0000256" key="1">
    <source>
        <dbReference type="ARBA" id="ARBA00004123"/>
    </source>
</evidence>
<keyword evidence="5" id="KW-0539">Nucleus</keyword>
<protein>
    <recommendedName>
        <fullName evidence="7">BHLH domain-containing protein</fullName>
    </recommendedName>
</protein>
<dbReference type="PANTHER" id="PTHR16223:SF125">
    <property type="entry name" value="OS08G0506700 PROTEIN"/>
    <property type="match status" value="1"/>
</dbReference>
<dbReference type="GO" id="GO:0005634">
    <property type="term" value="C:nucleus"/>
    <property type="evidence" value="ECO:0007669"/>
    <property type="project" value="UniProtKB-SubCell"/>
</dbReference>
<dbReference type="GO" id="GO:0000978">
    <property type="term" value="F:RNA polymerase II cis-regulatory region sequence-specific DNA binding"/>
    <property type="evidence" value="ECO:0007669"/>
    <property type="project" value="TreeGrafter"/>
</dbReference>
<evidence type="ECO:0000313" key="8">
    <source>
        <dbReference type="EMBL" id="KAK0573710.1"/>
    </source>
</evidence>
<feature type="compositionally biased region" description="Low complexity" evidence="6">
    <location>
        <begin position="94"/>
        <end position="118"/>
    </location>
</feature>
<dbReference type="SUPFAM" id="SSF47459">
    <property type="entry name" value="HLH, helix-loop-helix DNA-binding domain"/>
    <property type="match status" value="1"/>
</dbReference>
<keyword evidence="9" id="KW-1185">Reference proteome</keyword>
<dbReference type="FunFam" id="4.10.280.10:FF:000021">
    <property type="entry name" value="Transcription factor bHLH130 family"/>
    <property type="match status" value="1"/>
</dbReference>
<evidence type="ECO:0000259" key="7">
    <source>
        <dbReference type="PROSITE" id="PS50888"/>
    </source>
</evidence>
<reference evidence="8" key="2">
    <citation type="submission" date="2023-06" db="EMBL/GenBank/DDBJ databases">
        <authorList>
            <person name="Swenson N.G."/>
            <person name="Wegrzyn J.L."/>
            <person name="Mcevoy S.L."/>
        </authorList>
    </citation>
    <scope>NUCLEOTIDE SEQUENCE</scope>
    <source>
        <strain evidence="8">NS2018</strain>
        <tissue evidence="8">Leaf</tissue>
    </source>
</reference>